<gene>
    <name evidence="1" type="ORF">TorRG33x02_200240</name>
</gene>
<proteinExistence type="predicted"/>
<protein>
    <submittedName>
        <fullName evidence="1">Uncharacterized protein</fullName>
    </submittedName>
</protein>
<organism evidence="1 2">
    <name type="scientific">Trema orientale</name>
    <name type="common">Charcoal tree</name>
    <name type="synonym">Celtis orientalis</name>
    <dbReference type="NCBI Taxonomy" id="63057"/>
    <lineage>
        <taxon>Eukaryota</taxon>
        <taxon>Viridiplantae</taxon>
        <taxon>Streptophyta</taxon>
        <taxon>Embryophyta</taxon>
        <taxon>Tracheophyta</taxon>
        <taxon>Spermatophyta</taxon>
        <taxon>Magnoliopsida</taxon>
        <taxon>eudicotyledons</taxon>
        <taxon>Gunneridae</taxon>
        <taxon>Pentapetalae</taxon>
        <taxon>rosids</taxon>
        <taxon>fabids</taxon>
        <taxon>Rosales</taxon>
        <taxon>Cannabaceae</taxon>
        <taxon>Trema</taxon>
    </lineage>
</organism>
<keyword evidence="2" id="KW-1185">Reference proteome</keyword>
<dbReference type="EMBL" id="JXTC01000167">
    <property type="protein sequence ID" value="PON84126.1"/>
    <property type="molecule type" value="Genomic_DNA"/>
</dbReference>
<reference evidence="2" key="1">
    <citation type="submission" date="2016-06" db="EMBL/GenBank/DDBJ databases">
        <title>Parallel loss of symbiosis genes in relatives of nitrogen-fixing non-legume Parasponia.</title>
        <authorList>
            <person name="Van Velzen R."/>
            <person name="Holmer R."/>
            <person name="Bu F."/>
            <person name="Rutten L."/>
            <person name="Van Zeijl A."/>
            <person name="Liu W."/>
            <person name="Santuari L."/>
            <person name="Cao Q."/>
            <person name="Sharma T."/>
            <person name="Shen D."/>
            <person name="Roswanjaya Y."/>
            <person name="Wardhani T."/>
            <person name="Kalhor M.S."/>
            <person name="Jansen J."/>
            <person name="Van den Hoogen J."/>
            <person name="Gungor B."/>
            <person name="Hartog M."/>
            <person name="Hontelez J."/>
            <person name="Verver J."/>
            <person name="Yang W.-C."/>
            <person name="Schijlen E."/>
            <person name="Repin R."/>
            <person name="Schilthuizen M."/>
            <person name="Schranz E."/>
            <person name="Heidstra R."/>
            <person name="Miyata K."/>
            <person name="Fedorova E."/>
            <person name="Kohlen W."/>
            <person name="Bisseling T."/>
            <person name="Smit S."/>
            <person name="Geurts R."/>
        </authorList>
    </citation>
    <scope>NUCLEOTIDE SEQUENCE [LARGE SCALE GENOMIC DNA]</scope>
    <source>
        <strain evidence="2">cv. RG33-2</strain>
    </source>
</reference>
<evidence type="ECO:0000313" key="2">
    <source>
        <dbReference type="Proteomes" id="UP000237000"/>
    </source>
</evidence>
<accession>A0A2P5EF31</accession>
<dbReference type="AlphaFoldDB" id="A0A2P5EF31"/>
<name>A0A2P5EF31_TREOI</name>
<dbReference type="Proteomes" id="UP000237000">
    <property type="component" value="Unassembled WGS sequence"/>
</dbReference>
<sequence>MPVSAEPHRHHWTHAPACVKDRLPTKPTLPVPSHFAAGHYRSSSLKFPPAARFSVHRRVVRYWLSSPLVCAISSRRRRPHLSGCTA</sequence>
<dbReference type="InParanoid" id="A0A2P5EF31"/>
<evidence type="ECO:0000313" key="1">
    <source>
        <dbReference type="EMBL" id="PON84126.1"/>
    </source>
</evidence>
<comment type="caution">
    <text evidence="1">The sequence shown here is derived from an EMBL/GenBank/DDBJ whole genome shotgun (WGS) entry which is preliminary data.</text>
</comment>